<gene>
    <name evidence="1" type="ORF">E0E05_10620</name>
</gene>
<reference evidence="1 2" key="1">
    <citation type="journal article" date="2017" name="Int. J. Syst. Evol. Microbiol.">
        <title>Roseitalea porphyridii gen. nov., sp. nov., isolated from a red alga, and reclassification of Hoeflea suaedae Chung et al. 2013 as Pseudohoeflea suaedae gen. nov., comb. nov.</title>
        <authorList>
            <person name="Hyeon J.W."/>
            <person name="Jeong S.E."/>
            <person name="Baek K."/>
            <person name="Jeon C.O."/>
        </authorList>
    </citation>
    <scope>NUCLEOTIDE SEQUENCE [LARGE SCALE GENOMIC DNA]</scope>
    <source>
        <strain evidence="1 2">MA7-20</strain>
    </source>
</reference>
<dbReference type="RefSeq" id="WP_131616684.1">
    <property type="nucleotide sequence ID" value="NZ_CP036532.1"/>
</dbReference>
<evidence type="ECO:0000313" key="1">
    <source>
        <dbReference type="EMBL" id="QBK31005.1"/>
    </source>
</evidence>
<name>A0A4P6V1J7_9HYPH</name>
<accession>A0A4P6V1J7</accession>
<dbReference type="GeneID" id="90767750"/>
<dbReference type="EMBL" id="CP036532">
    <property type="protein sequence ID" value="QBK31005.1"/>
    <property type="molecule type" value="Genomic_DNA"/>
</dbReference>
<proteinExistence type="predicted"/>
<sequence>MTVRSNKALDLARMMIKQAKLLKGAGLIAEAKALARRAIEINAIGHQATRLRAQPVRIAGPRR</sequence>
<dbReference type="Proteomes" id="UP000293719">
    <property type="component" value="Chromosome"/>
</dbReference>
<dbReference type="OrthoDB" id="8116728at2"/>
<keyword evidence="2" id="KW-1185">Reference proteome</keyword>
<protein>
    <submittedName>
        <fullName evidence="1">Uncharacterized protein</fullName>
    </submittedName>
</protein>
<organism evidence="1 2">
    <name type="scientific">Roseitalea porphyridii</name>
    <dbReference type="NCBI Taxonomy" id="1852022"/>
    <lineage>
        <taxon>Bacteria</taxon>
        <taxon>Pseudomonadati</taxon>
        <taxon>Pseudomonadota</taxon>
        <taxon>Alphaproteobacteria</taxon>
        <taxon>Hyphomicrobiales</taxon>
        <taxon>Ahrensiaceae</taxon>
        <taxon>Roseitalea</taxon>
    </lineage>
</organism>
<dbReference type="KEGG" id="rpod:E0E05_10620"/>
<evidence type="ECO:0000313" key="2">
    <source>
        <dbReference type="Proteomes" id="UP000293719"/>
    </source>
</evidence>
<dbReference type="AlphaFoldDB" id="A0A4P6V1J7"/>